<keyword evidence="2" id="KW-1185">Reference proteome</keyword>
<gene>
    <name evidence="1" type="ORF">AVEN_172002_1</name>
</gene>
<comment type="caution">
    <text evidence="1">The sequence shown here is derived from an EMBL/GenBank/DDBJ whole genome shotgun (WGS) entry which is preliminary data.</text>
</comment>
<dbReference type="Proteomes" id="UP000499080">
    <property type="component" value="Unassembled WGS sequence"/>
</dbReference>
<dbReference type="EMBL" id="BGPR01056471">
    <property type="protein sequence ID" value="GBO32960.1"/>
    <property type="molecule type" value="Genomic_DNA"/>
</dbReference>
<organism evidence="1 2">
    <name type="scientific">Araneus ventricosus</name>
    <name type="common">Orbweaver spider</name>
    <name type="synonym">Epeira ventricosa</name>
    <dbReference type="NCBI Taxonomy" id="182803"/>
    <lineage>
        <taxon>Eukaryota</taxon>
        <taxon>Metazoa</taxon>
        <taxon>Ecdysozoa</taxon>
        <taxon>Arthropoda</taxon>
        <taxon>Chelicerata</taxon>
        <taxon>Arachnida</taxon>
        <taxon>Araneae</taxon>
        <taxon>Araneomorphae</taxon>
        <taxon>Entelegynae</taxon>
        <taxon>Araneoidea</taxon>
        <taxon>Araneidae</taxon>
        <taxon>Araneus</taxon>
    </lineage>
</organism>
<evidence type="ECO:0000313" key="1">
    <source>
        <dbReference type="EMBL" id="GBO32960.1"/>
    </source>
</evidence>
<accession>A0A4Y2W9V9</accession>
<reference evidence="1 2" key="1">
    <citation type="journal article" date="2019" name="Sci. Rep.">
        <title>Orb-weaving spider Araneus ventricosus genome elucidates the spidroin gene catalogue.</title>
        <authorList>
            <person name="Kono N."/>
            <person name="Nakamura H."/>
            <person name="Ohtoshi R."/>
            <person name="Moran D.A.P."/>
            <person name="Shinohara A."/>
            <person name="Yoshida Y."/>
            <person name="Fujiwara M."/>
            <person name="Mori M."/>
            <person name="Tomita M."/>
            <person name="Arakawa K."/>
        </authorList>
    </citation>
    <scope>NUCLEOTIDE SEQUENCE [LARGE SCALE GENOMIC DNA]</scope>
</reference>
<sequence length="103" mass="11655">MLPAGGAVRFVVVAQESGKKAKQFFESNRCNTSQSIQKKSAPFAARMWRIPRMRIFSHPLWCVHEMQARPPPINSSAHAVLQDCPENVCLTVPHKCRVGEIRR</sequence>
<dbReference type="AlphaFoldDB" id="A0A4Y2W9V9"/>
<proteinExistence type="predicted"/>
<evidence type="ECO:0000313" key="2">
    <source>
        <dbReference type="Proteomes" id="UP000499080"/>
    </source>
</evidence>
<name>A0A4Y2W9V9_ARAVE</name>
<protein>
    <submittedName>
        <fullName evidence="1">Uncharacterized protein</fullName>
    </submittedName>
</protein>